<evidence type="ECO:0000313" key="3">
    <source>
        <dbReference type="EMBL" id="HGQ64736.1"/>
    </source>
</evidence>
<dbReference type="EMBL" id="DTCK01000007">
    <property type="protein sequence ID" value="HGQ35109.1"/>
    <property type="molecule type" value="Genomic_DNA"/>
</dbReference>
<dbReference type="CDD" id="cd04332">
    <property type="entry name" value="YbaK_like"/>
    <property type="match status" value="1"/>
</dbReference>
<dbReference type="EMBL" id="DTBD01000049">
    <property type="protein sequence ID" value="HGQ64736.1"/>
    <property type="molecule type" value="Genomic_DNA"/>
</dbReference>
<dbReference type="GO" id="GO:0002161">
    <property type="term" value="F:aminoacyl-tRNA deacylase activity"/>
    <property type="evidence" value="ECO:0007669"/>
    <property type="project" value="InterPro"/>
</dbReference>
<protein>
    <submittedName>
        <fullName evidence="3">YbaK/EbsC family protein</fullName>
    </submittedName>
</protein>
<organism evidence="3">
    <name type="scientific">Ignisphaera aggregans</name>
    <dbReference type="NCBI Taxonomy" id="334771"/>
    <lineage>
        <taxon>Archaea</taxon>
        <taxon>Thermoproteota</taxon>
        <taxon>Thermoprotei</taxon>
        <taxon>Desulfurococcales</taxon>
        <taxon>Desulfurococcaceae</taxon>
        <taxon>Ignisphaera</taxon>
    </lineage>
</organism>
<sequence>MSIPRVLKWKEVVDGVEVEVLEFNDTVETVEKASILSGEPSNHIVKTLLLKVGRGFIVVVARGDRRIDYKKISRLLNSSVSLAKASEVKDVLSLEVGAVTPLSPRVKSLKVLLDPAILQNDYVLCGGGAINRLYKVKTSNLIQYLRPEIVDVFV</sequence>
<proteinExistence type="predicted"/>
<dbReference type="PANTHER" id="PTHR30411">
    <property type="entry name" value="CYTOPLASMIC PROTEIN"/>
    <property type="match status" value="1"/>
</dbReference>
<dbReference type="InterPro" id="IPR007214">
    <property type="entry name" value="YbaK/aa-tRNA-synth-assoc-dom"/>
</dbReference>
<dbReference type="Gene3D" id="3.90.960.10">
    <property type="entry name" value="YbaK/aminoacyl-tRNA synthetase-associated domain"/>
    <property type="match status" value="1"/>
</dbReference>
<gene>
    <name evidence="3" type="ORF">ENU08_05770</name>
    <name evidence="2" type="ORF">ENU41_00310</name>
</gene>
<name>A0A7C4JJT8_9CREN</name>
<feature type="domain" description="YbaK/aminoacyl-tRNA synthetase-associated" evidence="1">
    <location>
        <begin position="27"/>
        <end position="142"/>
    </location>
</feature>
<dbReference type="AlphaFoldDB" id="A0A7C4JJT8"/>
<dbReference type="PANTHER" id="PTHR30411:SF1">
    <property type="entry name" value="CYTOPLASMIC PROTEIN"/>
    <property type="match status" value="1"/>
</dbReference>
<reference evidence="3" key="1">
    <citation type="journal article" date="2020" name="mSystems">
        <title>Genome- and Community-Level Interaction Insights into Carbon Utilization and Element Cycling Functions of Hydrothermarchaeota in Hydrothermal Sediment.</title>
        <authorList>
            <person name="Zhou Z."/>
            <person name="Liu Y."/>
            <person name="Xu W."/>
            <person name="Pan J."/>
            <person name="Luo Z.H."/>
            <person name="Li M."/>
        </authorList>
    </citation>
    <scope>NUCLEOTIDE SEQUENCE [LARGE SCALE GENOMIC DNA]</scope>
    <source>
        <strain evidence="3">SpSt-637</strain>
        <strain evidence="2">SpSt-667</strain>
    </source>
</reference>
<evidence type="ECO:0000259" key="1">
    <source>
        <dbReference type="Pfam" id="PF04073"/>
    </source>
</evidence>
<dbReference type="Pfam" id="PF04073">
    <property type="entry name" value="tRNA_edit"/>
    <property type="match status" value="1"/>
</dbReference>
<comment type="caution">
    <text evidence="3">The sequence shown here is derived from an EMBL/GenBank/DDBJ whole genome shotgun (WGS) entry which is preliminary data.</text>
</comment>
<dbReference type="InterPro" id="IPR036754">
    <property type="entry name" value="YbaK/aa-tRNA-synt-asso_dom_sf"/>
</dbReference>
<evidence type="ECO:0000313" key="2">
    <source>
        <dbReference type="EMBL" id="HGQ35109.1"/>
    </source>
</evidence>
<dbReference type="SUPFAM" id="SSF55826">
    <property type="entry name" value="YbaK/ProRS associated domain"/>
    <property type="match status" value="1"/>
</dbReference>
<accession>A0A7C4JJT8</accession>